<dbReference type="SUPFAM" id="SSF103473">
    <property type="entry name" value="MFS general substrate transporter"/>
    <property type="match status" value="1"/>
</dbReference>
<dbReference type="PROSITE" id="PS50850">
    <property type="entry name" value="MFS"/>
    <property type="match status" value="1"/>
</dbReference>
<feature type="transmembrane region" description="Helical" evidence="7">
    <location>
        <begin position="26"/>
        <end position="44"/>
    </location>
</feature>
<dbReference type="AlphaFoldDB" id="A0A402BK26"/>
<feature type="transmembrane region" description="Helical" evidence="7">
    <location>
        <begin position="412"/>
        <end position="436"/>
    </location>
</feature>
<name>A0A402BK26_9CHLR</name>
<feature type="transmembrane region" description="Helical" evidence="7">
    <location>
        <begin position="351"/>
        <end position="371"/>
    </location>
</feature>
<dbReference type="GO" id="GO:0005886">
    <property type="term" value="C:plasma membrane"/>
    <property type="evidence" value="ECO:0007669"/>
    <property type="project" value="UniProtKB-SubCell"/>
</dbReference>
<dbReference type="EMBL" id="BIFT01000002">
    <property type="protein sequence ID" value="GCE31702.1"/>
    <property type="molecule type" value="Genomic_DNA"/>
</dbReference>
<keyword evidence="10" id="KW-1185">Reference proteome</keyword>
<dbReference type="Gene3D" id="1.20.1720.10">
    <property type="entry name" value="Multidrug resistance protein D"/>
    <property type="match status" value="1"/>
</dbReference>
<evidence type="ECO:0000256" key="7">
    <source>
        <dbReference type="SAM" id="Phobius"/>
    </source>
</evidence>
<comment type="subcellular location">
    <subcellularLocation>
        <location evidence="1">Cell membrane</location>
        <topology evidence="1">Multi-pass membrane protein</topology>
    </subcellularLocation>
</comment>
<organism evidence="9 10">
    <name type="scientific">Dictyobacter alpinus</name>
    <dbReference type="NCBI Taxonomy" id="2014873"/>
    <lineage>
        <taxon>Bacteria</taxon>
        <taxon>Bacillati</taxon>
        <taxon>Chloroflexota</taxon>
        <taxon>Ktedonobacteria</taxon>
        <taxon>Ktedonobacterales</taxon>
        <taxon>Dictyobacteraceae</taxon>
        <taxon>Dictyobacter</taxon>
    </lineage>
</organism>
<dbReference type="InterPro" id="IPR036259">
    <property type="entry name" value="MFS_trans_sf"/>
</dbReference>
<evidence type="ECO:0000313" key="9">
    <source>
        <dbReference type="EMBL" id="GCE31702.1"/>
    </source>
</evidence>
<keyword evidence="2" id="KW-0813">Transport</keyword>
<keyword evidence="3" id="KW-1003">Cell membrane</keyword>
<evidence type="ECO:0000259" key="8">
    <source>
        <dbReference type="PROSITE" id="PS50850"/>
    </source>
</evidence>
<evidence type="ECO:0000313" key="10">
    <source>
        <dbReference type="Proteomes" id="UP000287171"/>
    </source>
</evidence>
<feature type="transmembrane region" description="Helical" evidence="7">
    <location>
        <begin position="287"/>
        <end position="310"/>
    </location>
</feature>
<dbReference type="Gene3D" id="1.20.1250.20">
    <property type="entry name" value="MFS general substrate transporter like domains"/>
    <property type="match status" value="1"/>
</dbReference>
<comment type="caution">
    <text evidence="9">The sequence shown here is derived from an EMBL/GenBank/DDBJ whole genome shotgun (WGS) entry which is preliminary data.</text>
</comment>
<feature type="transmembrane region" description="Helical" evidence="7">
    <location>
        <begin position="216"/>
        <end position="240"/>
    </location>
</feature>
<evidence type="ECO:0000256" key="1">
    <source>
        <dbReference type="ARBA" id="ARBA00004651"/>
    </source>
</evidence>
<reference evidence="10" key="1">
    <citation type="submission" date="2018-12" db="EMBL/GenBank/DDBJ databases">
        <title>Tengunoibacter tsumagoiensis gen. nov., sp. nov., Dictyobacter kobayashii sp. nov., D. alpinus sp. nov., and D. joshuensis sp. nov. and description of Dictyobacteraceae fam. nov. within the order Ktedonobacterales isolated from Tengu-no-mugimeshi.</title>
        <authorList>
            <person name="Wang C.M."/>
            <person name="Zheng Y."/>
            <person name="Sakai Y."/>
            <person name="Toyoda A."/>
            <person name="Minakuchi Y."/>
            <person name="Abe K."/>
            <person name="Yokota A."/>
            <person name="Yabe S."/>
        </authorList>
    </citation>
    <scope>NUCLEOTIDE SEQUENCE [LARGE SCALE GENOMIC DNA]</scope>
    <source>
        <strain evidence="10">Uno16</strain>
    </source>
</reference>
<feature type="transmembrane region" description="Helical" evidence="7">
    <location>
        <begin position="95"/>
        <end position="121"/>
    </location>
</feature>
<dbReference type="CDD" id="cd17321">
    <property type="entry name" value="MFS_MMR_MDR_like"/>
    <property type="match status" value="1"/>
</dbReference>
<protein>
    <submittedName>
        <fullName evidence="9">MFS transporter</fullName>
    </submittedName>
</protein>
<feature type="transmembrane region" description="Helical" evidence="7">
    <location>
        <begin position="383"/>
        <end position="405"/>
    </location>
</feature>
<feature type="transmembrane region" description="Helical" evidence="7">
    <location>
        <begin position="316"/>
        <end position="339"/>
    </location>
</feature>
<dbReference type="Pfam" id="PF07690">
    <property type="entry name" value="MFS_1"/>
    <property type="match status" value="1"/>
</dbReference>
<evidence type="ECO:0000256" key="2">
    <source>
        <dbReference type="ARBA" id="ARBA00022448"/>
    </source>
</evidence>
<accession>A0A402BK26</accession>
<dbReference type="PANTHER" id="PTHR42718:SF46">
    <property type="entry name" value="BLR6921 PROTEIN"/>
    <property type="match status" value="1"/>
</dbReference>
<evidence type="ECO:0000256" key="6">
    <source>
        <dbReference type="ARBA" id="ARBA00023136"/>
    </source>
</evidence>
<keyword evidence="6 7" id="KW-0472">Membrane</keyword>
<dbReference type="Proteomes" id="UP000287171">
    <property type="component" value="Unassembled WGS sequence"/>
</dbReference>
<keyword evidence="4 7" id="KW-0812">Transmembrane</keyword>
<feature type="transmembrane region" description="Helical" evidence="7">
    <location>
        <begin position="182"/>
        <end position="204"/>
    </location>
</feature>
<feature type="transmembrane region" description="Helical" evidence="7">
    <location>
        <begin position="246"/>
        <end position="266"/>
    </location>
</feature>
<keyword evidence="5 7" id="KW-1133">Transmembrane helix</keyword>
<feature type="transmembrane region" description="Helical" evidence="7">
    <location>
        <begin position="157"/>
        <end position="176"/>
    </location>
</feature>
<evidence type="ECO:0000256" key="3">
    <source>
        <dbReference type="ARBA" id="ARBA00022475"/>
    </source>
</evidence>
<evidence type="ECO:0000256" key="4">
    <source>
        <dbReference type="ARBA" id="ARBA00022692"/>
    </source>
</evidence>
<feature type="transmembrane region" description="Helical" evidence="7">
    <location>
        <begin position="127"/>
        <end position="145"/>
    </location>
</feature>
<sequence length="502" mass="53019">MTVPEQYRTPEAGNVTTHAHAVDSHAWIMLALLCVAQFVNVLNFQSVTLVLPAIARGLSLSTEISQWVVSANILAFGGGLLIAGRLADHIGHRRMFMMGVAIFALSSLLCGLSPLLSILIIARILQGLSAAMMASSAFALLIDIFPEGNYRNRAIGIWGAVGPIGGLIGTLVGSVLADRFGWPWLFFFNVPIALGTLYLAYRLLPRRLEQADAAKFDIVGALLALGSVVLLIESLTQIANGPGGDWLLPVLLLAGACALFVLFCWFETRIAHPLVPLHFFRYPNIAGANLASLAFSAAANTSLFFFALYMQHIRGFSAFMTGVAFMPTNIVLIAGSFVGARLVNRFGYKRVMLLGLGLLCMAGLLFSSLSINGSYLQTQLPALIFLGAGLGIVQIGAMGAGTAGVPPAESGLASGVMSMTGQIGTSIGLATLVSIAAIRSAGQPSNPAVLVAGYQWAFYGEAAFSLLGILLVLLTIRKPPLSADKAVTVNHSDELSESIRRS</sequence>
<evidence type="ECO:0000256" key="5">
    <source>
        <dbReference type="ARBA" id="ARBA00022989"/>
    </source>
</evidence>
<proteinExistence type="predicted"/>
<dbReference type="InterPro" id="IPR011701">
    <property type="entry name" value="MFS"/>
</dbReference>
<dbReference type="InterPro" id="IPR020846">
    <property type="entry name" value="MFS_dom"/>
</dbReference>
<gene>
    <name evidence="9" type="ORF">KDA_71860</name>
</gene>
<feature type="transmembrane region" description="Helical" evidence="7">
    <location>
        <begin position="64"/>
        <end position="83"/>
    </location>
</feature>
<dbReference type="GO" id="GO:0022857">
    <property type="term" value="F:transmembrane transporter activity"/>
    <property type="evidence" value="ECO:0007669"/>
    <property type="project" value="InterPro"/>
</dbReference>
<dbReference type="PANTHER" id="PTHR42718">
    <property type="entry name" value="MAJOR FACILITATOR SUPERFAMILY MULTIDRUG TRANSPORTER MFSC"/>
    <property type="match status" value="1"/>
</dbReference>
<feature type="domain" description="Major facilitator superfamily (MFS) profile" evidence="8">
    <location>
        <begin position="29"/>
        <end position="480"/>
    </location>
</feature>
<dbReference type="PRINTS" id="PR01036">
    <property type="entry name" value="TCRTETB"/>
</dbReference>
<feature type="transmembrane region" description="Helical" evidence="7">
    <location>
        <begin position="456"/>
        <end position="476"/>
    </location>
</feature>